<evidence type="ECO:0000313" key="5">
    <source>
        <dbReference type="EMBL" id="WDI30083.1"/>
    </source>
</evidence>
<dbReference type="PROSITE" id="PS50932">
    <property type="entry name" value="HTH_LACI_2"/>
    <property type="match status" value="1"/>
</dbReference>
<dbReference type="Gene3D" id="3.40.50.2300">
    <property type="match status" value="2"/>
</dbReference>
<dbReference type="GO" id="GO:0003700">
    <property type="term" value="F:DNA-binding transcription factor activity"/>
    <property type="evidence" value="ECO:0007669"/>
    <property type="project" value="TreeGrafter"/>
</dbReference>
<dbReference type="KEGG" id="hfl:PUV54_08945"/>
<dbReference type="AlphaFoldDB" id="A0AAE9Z9U7"/>
<dbReference type="Pfam" id="PF13377">
    <property type="entry name" value="Peripla_BP_3"/>
    <property type="match status" value="1"/>
</dbReference>
<keyword evidence="2 5" id="KW-0238">DNA-binding</keyword>
<dbReference type="InterPro" id="IPR010982">
    <property type="entry name" value="Lambda_DNA-bd_dom_sf"/>
</dbReference>
<evidence type="ECO:0000256" key="1">
    <source>
        <dbReference type="ARBA" id="ARBA00023015"/>
    </source>
</evidence>
<dbReference type="PANTHER" id="PTHR30146:SF153">
    <property type="entry name" value="LACTOSE OPERON REPRESSOR"/>
    <property type="match status" value="1"/>
</dbReference>
<accession>A0AAE9Z9U7</accession>
<dbReference type="PROSITE" id="PS00356">
    <property type="entry name" value="HTH_LACI_1"/>
    <property type="match status" value="1"/>
</dbReference>
<protein>
    <submittedName>
        <fullName evidence="5">LacI family DNA-binding transcriptional regulator</fullName>
    </submittedName>
</protein>
<dbReference type="SUPFAM" id="SSF47413">
    <property type="entry name" value="lambda repressor-like DNA-binding domains"/>
    <property type="match status" value="1"/>
</dbReference>
<dbReference type="CDD" id="cd01392">
    <property type="entry name" value="HTH_LacI"/>
    <property type="match status" value="1"/>
</dbReference>
<evidence type="ECO:0000259" key="4">
    <source>
        <dbReference type="PROSITE" id="PS50932"/>
    </source>
</evidence>
<dbReference type="RefSeq" id="WP_274491873.1">
    <property type="nucleotide sequence ID" value="NZ_CP118166.1"/>
</dbReference>
<dbReference type="Gene3D" id="1.10.260.40">
    <property type="entry name" value="lambda repressor-like DNA-binding domains"/>
    <property type="match status" value="1"/>
</dbReference>
<dbReference type="Pfam" id="PF00356">
    <property type="entry name" value="LacI"/>
    <property type="match status" value="1"/>
</dbReference>
<name>A0AAE9Z9U7_9PROT</name>
<dbReference type="SUPFAM" id="SSF53822">
    <property type="entry name" value="Periplasmic binding protein-like I"/>
    <property type="match status" value="1"/>
</dbReference>
<dbReference type="SMART" id="SM00354">
    <property type="entry name" value="HTH_LACI"/>
    <property type="match status" value="1"/>
</dbReference>
<sequence length="362" mass="39524">MARGGKKTTNTAETLPANTRALGGRAKITINDIARLANVSKKTVSRVINESPLVRQETREKVKAIIAEHGYAPDPQARALAFRRSFLVGMIYDNPSPQYVVNMQRGILDVLADTSFQLVLHPCERSEATFKQKIHTFVSQQKPLGVILPPSVSEDDTLAEMFEELGCEYVRIASVELDAPSRMVRTHDAEGAAQAARHLASLGHEKIAHIHGPKTFRSAHERMAGFKAGLKEHGLSLRKKWTVEGAYTFDSGVQCAEKLIYSDARPTAIFTGNDEMAVGAYQAVRKAGLRVPDDISVVGFDDTPMAARVWPPMTTVRLPIREMGQAAASLLLKEPVEKAGSELVSFTPEIVVRESAASPAKS</sequence>
<dbReference type="CDD" id="cd01545">
    <property type="entry name" value="PBP1_SalR"/>
    <property type="match status" value="1"/>
</dbReference>
<evidence type="ECO:0000313" key="6">
    <source>
        <dbReference type="Proteomes" id="UP001214043"/>
    </source>
</evidence>
<keyword evidence="6" id="KW-1185">Reference proteome</keyword>
<dbReference type="InterPro" id="IPR000843">
    <property type="entry name" value="HTH_LacI"/>
</dbReference>
<dbReference type="PANTHER" id="PTHR30146">
    <property type="entry name" value="LACI-RELATED TRANSCRIPTIONAL REPRESSOR"/>
    <property type="match status" value="1"/>
</dbReference>
<dbReference type="EMBL" id="CP118166">
    <property type="protein sequence ID" value="WDI30083.1"/>
    <property type="molecule type" value="Genomic_DNA"/>
</dbReference>
<proteinExistence type="predicted"/>
<feature type="domain" description="HTH lacI-type" evidence="4">
    <location>
        <begin position="28"/>
        <end position="82"/>
    </location>
</feature>
<organism evidence="5 6">
    <name type="scientific">Hyphococcus flavus</name>
    <dbReference type="NCBI Taxonomy" id="1866326"/>
    <lineage>
        <taxon>Bacteria</taxon>
        <taxon>Pseudomonadati</taxon>
        <taxon>Pseudomonadota</taxon>
        <taxon>Alphaproteobacteria</taxon>
        <taxon>Parvularculales</taxon>
        <taxon>Parvularculaceae</taxon>
        <taxon>Hyphococcus</taxon>
    </lineage>
</organism>
<evidence type="ECO:0000256" key="2">
    <source>
        <dbReference type="ARBA" id="ARBA00023125"/>
    </source>
</evidence>
<keyword evidence="3" id="KW-0804">Transcription</keyword>
<gene>
    <name evidence="5" type="ORF">PUV54_08945</name>
</gene>
<reference evidence="5" key="1">
    <citation type="submission" date="2023-02" db="EMBL/GenBank/DDBJ databases">
        <title>Genome sequence of Hyphococcus flavus.</title>
        <authorList>
            <person name="Rong J.-C."/>
            <person name="Zhao Q."/>
            <person name="Yi M."/>
            <person name="Wu J.-Y."/>
        </authorList>
    </citation>
    <scope>NUCLEOTIDE SEQUENCE</scope>
    <source>
        <strain evidence="5">MCCC 1K03223</strain>
    </source>
</reference>
<evidence type="ECO:0000256" key="3">
    <source>
        <dbReference type="ARBA" id="ARBA00023163"/>
    </source>
</evidence>
<dbReference type="PRINTS" id="PR00036">
    <property type="entry name" value="HTHLACI"/>
</dbReference>
<keyword evidence="1" id="KW-0805">Transcription regulation</keyword>
<dbReference type="GO" id="GO:0000976">
    <property type="term" value="F:transcription cis-regulatory region binding"/>
    <property type="evidence" value="ECO:0007669"/>
    <property type="project" value="TreeGrafter"/>
</dbReference>
<dbReference type="InterPro" id="IPR046335">
    <property type="entry name" value="LacI/GalR-like_sensor"/>
</dbReference>
<dbReference type="Proteomes" id="UP001214043">
    <property type="component" value="Chromosome"/>
</dbReference>
<dbReference type="InterPro" id="IPR028082">
    <property type="entry name" value="Peripla_BP_I"/>
</dbReference>